<feature type="region of interest" description="Disordered" evidence="1">
    <location>
        <begin position="354"/>
        <end position="392"/>
    </location>
</feature>
<dbReference type="Gene3D" id="3.30.420.10">
    <property type="entry name" value="Ribonuclease H-like superfamily/Ribonuclease H"/>
    <property type="match status" value="1"/>
</dbReference>
<keyword evidence="3" id="KW-1185">Reference proteome</keyword>
<reference evidence="2" key="1">
    <citation type="submission" date="2023-04" db="EMBL/GenBank/DDBJ databases">
        <title>Phytophthora fragariaefolia NBRC 109709.</title>
        <authorList>
            <person name="Ichikawa N."/>
            <person name="Sato H."/>
            <person name="Tonouchi N."/>
        </authorList>
    </citation>
    <scope>NUCLEOTIDE SEQUENCE</scope>
    <source>
        <strain evidence="2">NBRC 109709</strain>
    </source>
</reference>
<protein>
    <submittedName>
        <fullName evidence="2">Unnamed protein product</fullName>
    </submittedName>
</protein>
<comment type="caution">
    <text evidence="2">The sequence shown here is derived from an EMBL/GenBank/DDBJ whole genome shotgun (WGS) entry which is preliminary data.</text>
</comment>
<dbReference type="InterPro" id="IPR012337">
    <property type="entry name" value="RNaseH-like_sf"/>
</dbReference>
<sequence>MCDFLIRLNGYARTANIQYEKGGADAADHVEQFLLNCGDDGIMDLLYPLQLADILRVEQIINKILGEKRKKQRDRLVAEMIGASANAPTTETAETAEMTTVRGVPMIAENDAVIRPSGPAMVLVQHAEAAGTQHTSAIGSANSASRCMMGGAARCCSAWKSSLSLSAPPSTSQRLDLYNSTARLPDEVEIPLIKSCNAWLTEPTYGDRVNDGPAESLSIPTKDWIPTVAHSSHGKPTRVLLTNVSGKSVWCPAHFPVILWTPHGELPLDDGYVRLNSAKYSDWQVLAYEAAMDKDLLKMDQRLFADWLARQPPAVERRQYAVPNDVMKLSPGLVDNGEAELTCAQQHKLLERAAAASAEQASDRTEAAVTSTKSARDGLHKSETTESAADDAVHYEPAESAGDDSASSVQAVATSCELTDCDIAEPAAAARPMPPSGMMAQTLGQLTIDSVRHETAGLKEALRTARELSAELSVDSLVGERLVREAVDCLLSDEKVSDVALADDPEDDLLLRLVATMAMCEDESTTAVDNSATDPAEFKCPANEIDLDERAIESTFRPDMNLPRDFVGHVLSFDGSAMSTKNDGFGSCSWILWRLPSWDIEIAASAHLLATTVDIAEYTGMNNGVKAALERDITDLIIVGDSQLVIHQSMGAIACKEDTQMARHKKLTDQLSSDRYLHNI</sequence>
<organism evidence="2 3">
    <name type="scientific">Phytophthora fragariaefolia</name>
    <dbReference type="NCBI Taxonomy" id="1490495"/>
    <lineage>
        <taxon>Eukaryota</taxon>
        <taxon>Sar</taxon>
        <taxon>Stramenopiles</taxon>
        <taxon>Oomycota</taxon>
        <taxon>Peronosporomycetes</taxon>
        <taxon>Peronosporales</taxon>
        <taxon>Peronosporaceae</taxon>
        <taxon>Phytophthora</taxon>
    </lineage>
</organism>
<dbReference type="Proteomes" id="UP001165121">
    <property type="component" value="Unassembled WGS sequence"/>
</dbReference>
<dbReference type="InterPro" id="IPR036397">
    <property type="entry name" value="RNaseH_sf"/>
</dbReference>
<evidence type="ECO:0000313" key="2">
    <source>
        <dbReference type="EMBL" id="GMF45587.1"/>
    </source>
</evidence>
<feature type="compositionally biased region" description="Basic and acidic residues" evidence="1">
    <location>
        <begin position="374"/>
        <end position="384"/>
    </location>
</feature>
<dbReference type="SUPFAM" id="SSF53098">
    <property type="entry name" value="Ribonuclease H-like"/>
    <property type="match status" value="1"/>
</dbReference>
<dbReference type="EMBL" id="BSXT01001840">
    <property type="protein sequence ID" value="GMF45587.1"/>
    <property type="molecule type" value="Genomic_DNA"/>
</dbReference>
<dbReference type="OrthoDB" id="2016287at2759"/>
<accession>A0A9W7CWI7</accession>
<proteinExistence type="predicted"/>
<dbReference type="AlphaFoldDB" id="A0A9W7CWI7"/>
<name>A0A9W7CWI7_9STRA</name>
<evidence type="ECO:0000313" key="3">
    <source>
        <dbReference type="Proteomes" id="UP001165121"/>
    </source>
</evidence>
<gene>
    <name evidence="2" type="ORF">Pfra01_001639300</name>
</gene>
<dbReference type="GO" id="GO:0003676">
    <property type="term" value="F:nucleic acid binding"/>
    <property type="evidence" value="ECO:0007669"/>
    <property type="project" value="InterPro"/>
</dbReference>
<evidence type="ECO:0000256" key="1">
    <source>
        <dbReference type="SAM" id="MobiDB-lite"/>
    </source>
</evidence>